<dbReference type="PIRSF" id="PIRSF006078">
    <property type="entry name" value="GlxK"/>
    <property type="match status" value="1"/>
</dbReference>
<evidence type="ECO:0000256" key="3">
    <source>
        <dbReference type="ARBA" id="ARBA00022777"/>
    </source>
</evidence>
<name>A0A381QW34_9ZZZZ</name>
<dbReference type="SUPFAM" id="SSF110738">
    <property type="entry name" value="Glycerate kinase I"/>
    <property type="match status" value="1"/>
</dbReference>
<dbReference type="Gene3D" id="3.90.1510.10">
    <property type="entry name" value="Glycerate kinase, domain 2"/>
    <property type="match status" value="1"/>
</dbReference>
<sequence>MNIFISPNSFKGTFSSVEATNIIAEGLILANPDFNITKLPIADGGDGTLDVFKFYNEYQVIREKVKNPLGNVINSEYLLIDNGNTAVIEFASSSGLKLIHKNEKNVEVLNSFGTGELILSAINKGVKKIILTLGGSATIDGGSGILKALGVNFIDDDNNQILDGNYIINLKKIDLKNFILNKSDVDFVLLSDVNIPLLGKNGCVEIFGKQKGLKKEKNKIFENYLYNFSQLTNIIFKLDSKRIVGGGAAGGAAAFLKIFFKAEIYSGTNFILNHIKYFNFLKKDSVVITGEGFLDEQSIYGKAPVSLSNYLKDKNIFLIAACGKVDFDVIDKLSKYFDLILPACESTDISFCTKNSRKLLKELSTEIGKILILRSSILNS</sequence>
<evidence type="ECO:0000313" key="4">
    <source>
        <dbReference type="EMBL" id="SUZ83154.1"/>
    </source>
</evidence>
<dbReference type="NCBIfam" id="TIGR00045">
    <property type="entry name" value="glycerate kinase"/>
    <property type="match status" value="1"/>
</dbReference>
<evidence type="ECO:0000256" key="2">
    <source>
        <dbReference type="ARBA" id="ARBA00022679"/>
    </source>
</evidence>
<dbReference type="InterPro" id="IPR004381">
    <property type="entry name" value="Glycerate_kinase"/>
</dbReference>
<dbReference type="Pfam" id="PF02595">
    <property type="entry name" value="Gly_kinase"/>
    <property type="match status" value="1"/>
</dbReference>
<protein>
    <recommendedName>
        <fullName evidence="5">Glycerate kinase</fullName>
    </recommendedName>
</protein>
<evidence type="ECO:0000256" key="1">
    <source>
        <dbReference type="ARBA" id="ARBA00006284"/>
    </source>
</evidence>
<gene>
    <name evidence="4" type="ORF">METZ01_LOCUS36008</name>
</gene>
<accession>A0A381QW34</accession>
<dbReference type="InterPro" id="IPR018197">
    <property type="entry name" value="Glycerate_kinase_RE-like"/>
</dbReference>
<proteinExistence type="inferred from homology"/>
<reference evidence="4" key="1">
    <citation type="submission" date="2018-05" db="EMBL/GenBank/DDBJ databases">
        <authorList>
            <person name="Lanie J.A."/>
            <person name="Ng W.-L."/>
            <person name="Kazmierczak K.M."/>
            <person name="Andrzejewski T.M."/>
            <person name="Davidsen T.M."/>
            <person name="Wayne K.J."/>
            <person name="Tettelin H."/>
            <person name="Glass J.I."/>
            <person name="Rusch D."/>
            <person name="Podicherti R."/>
            <person name="Tsui H.-C.T."/>
            <person name="Winkler M.E."/>
        </authorList>
    </citation>
    <scope>NUCLEOTIDE SEQUENCE</scope>
</reference>
<dbReference type="EMBL" id="UINC01001538">
    <property type="protein sequence ID" value="SUZ83154.1"/>
    <property type="molecule type" value="Genomic_DNA"/>
</dbReference>
<dbReference type="Gene3D" id="3.40.50.10350">
    <property type="entry name" value="Glycerate kinase, domain 1"/>
    <property type="match status" value="1"/>
</dbReference>
<dbReference type="GO" id="GO:0031388">
    <property type="term" value="P:organic acid phosphorylation"/>
    <property type="evidence" value="ECO:0007669"/>
    <property type="project" value="InterPro"/>
</dbReference>
<keyword evidence="3" id="KW-0418">Kinase</keyword>
<evidence type="ECO:0008006" key="5">
    <source>
        <dbReference type="Google" id="ProtNLM"/>
    </source>
</evidence>
<dbReference type="InterPro" id="IPR036129">
    <property type="entry name" value="Glycerate_kinase_sf"/>
</dbReference>
<organism evidence="4">
    <name type="scientific">marine metagenome</name>
    <dbReference type="NCBI Taxonomy" id="408172"/>
    <lineage>
        <taxon>unclassified sequences</taxon>
        <taxon>metagenomes</taxon>
        <taxon>ecological metagenomes</taxon>
    </lineage>
</organism>
<dbReference type="InterPro" id="IPR018193">
    <property type="entry name" value="Glyc_kinase_flavodox-like_fold"/>
</dbReference>
<dbReference type="AlphaFoldDB" id="A0A381QW34"/>
<dbReference type="PANTHER" id="PTHR21599:SF0">
    <property type="entry name" value="GLYCERATE KINASE"/>
    <property type="match status" value="1"/>
</dbReference>
<keyword evidence="2" id="KW-0808">Transferase</keyword>
<dbReference type="GO" id="GO:0008887">
    <property type="term" value="F:glycerate kinase activity"/>
    <property type="evidence" value="ECO:0007669"/>
    <property type="project" value="InterPro"/>
</dbReference>
<dbReference type="PANTHER" id="PTHR21599">
    <property type="entry name" value="GLYCERATE KINASE"/>
    <property type="match status" value="1"/>
</dbReference>
<comment type="similarity">
    <text evidence="1">Belongs to the glycerate kinase type-1 family.</text>
</comment>